<comment type="caution">
    <text evidence="1">The sequence shown here is derived from an EMBL/GenBank/DDBJ whole genome shotgun (WGS) entry which is preliminary data.</text>
</comment>
<protein>
    <submittedName>
        <fullName evidence="1">Uncharacterized protein</fullName>
    </submittedName>
</protein>
<dbReference type="Proteomes" id="UP001207468">
    <property type="component" value="Unassembled WGS sequence"/>
</dbReference>
<name>A0ACC0TZ19_9AGAM</name>
<gene>
    <name evidence="1" type="ORF">F5148DRAFT_1326644</name>
</gene>
<evidence type="ECO:0000313" key="1">
    <source>
        <dbReference type="EMBL" id="KAI9454417.1"/>
    </source>
</evidence>
<accession>A0ACC0TZ19</accession>
<reference evidence="1" key="1">
    <citation type="submission" date="2021-03" db="EMBL/GenBank/DDBJ databases">
        <title>Evolutionary priming and transition to the ectomycorrhizal habit in an iconic lineage of mushroom-forming fungi: is preadaptation a requirement?</title>
        <authorList>
            <consortium name="DOE Joint Genome Institute"/>
            <person name="Looney B.P."/>
            <person name="Miyauchi S."/>
            <person name="Morin E."/>
            <person name="Drula E."/>
            <person name="Courty P.E."/>
            <person name="Chicoki N."/>
            <person name="Fauchery L."/>
            <person name="Kohler A."/>
            <person name="Kuo A."/>
            <person name="LaButti K."/>
            <person name="Pangilinan J."/>
            <person name="Lipzen A."/>
            <person name="Riley R."/>
            <person name="Andreopoulos W."/>
            <person name="He G."/>
            <person name="Johnson J."/>
            <person name="Barry K.W."/>
            <person name="Grigoriev I.V."/>
            <person name="Nagy L."/>
            <person name="Hibbett D."/>
            <person name="Henrissat B."/>
            <person name="Matheny P.B."/>
            <person name="Labbe J."/>
            <person name="Martin A.F."/>
        </authorList>
    </citation>
    <scope>NUCLEOTIDE SEQUENCE</scope>
    <source>
        <strain evidence="1">BPL698</strain>
    </source>
</reference>
<organism evidence="1 2">
    <name type="scientific">Russula earlei</name>
    <dbReference type="NCBI Taxonomy" id="71964"/>
    <lineage>
        <taxon>Eukaryota</taxon>
        <taxon>Fungi</taxon>
        <taxon>Dikarya</taxon>
        <taxon>Basidiomycota</taxon>
        <taxon>Agaricomycotina</taxon>
        <taxon>Agaricomycetes</taxon>
        <taxon>Russulales</taxon>
        <taxon>Russulaceae</taxon>
        <taxon>Russula</taxon>
    </lineage>
</organism>
<evidence type="ECO:0000313" key="2">
    <source>
        <dbReference type="Proteomes" id="UP001207468"/>
    </source>
</evidence>
<dbReference type="EMBL" id="JAGFNK010000275">
    <property type="protein sequence ID" value="KAI9454417.1"/>
    <property type="molecule type" value="Genomic_DNA"/>
</dbReference>
<keyword evidence="2" id="KW-1185">Reference proteome</keyword>
<proteinExistence type="predicted"/>
<sequence>MCTECHHCGGGHDHRVVIGSGDLHQLVCRIDSQLPSPTSSLSVAMQNKNGSLGDSDAVGMQVSWSNGILDIVVVLGEGASGMVEAMRDKQMSRWFVRKMTIMHEGPLKQLMRKLAFLSSLRHTNMVCFYSMYMSPSNSKVKLMMELCEGKSLATVREQI</sequence>